<dbReference type="RefSeq" id="WP_136009702.1">
    <property type="nucleotide sequence ID" value="NZ_SRYZ01000010.1"/>
</dbReference>
<keyword evidence="2" id="KW-1185">Reference proteome</keyword>
<protein>
    <submittedName>
        <fullName evidence="1">Uncharacterized protein</fullName>
    </submittedName>
</protein>
<proteinExistence type="predicted"/>
<dbReference type="Proteomes" id="UP000310532">
    <property type="component" value="Unassembled WGS sequence"/>
</dbReference>
<gene>
    <name evidence="1" type="ORF">E5355_06785</name>
</gene>
<evidence type="ECO:0000313" key="1">
    <source>
        <dbReference type="EMBL" id="TGY07366.1"/>
    </source>
</evidence>
<evidence type="ECO:0000313" key="2">
    <source>
        <dbReference type="Proteomes" id="UP000310532"/>
    </source>
</evidence>
<comment type="caution">
    <text evidence="1">The sequence shown here is derived from an EMBL/GenBank/DDBJ whole genome shotgun (WGS) entry which is preliminary data.</text>
</comment>
<organism evidence="1 2">
    <name type="scientific">Bacteroides muris</name>
    <name type="common">ex Afrizal et al. 2022</name>
    <dbReference type="NCBI Taxonomy" id="2516960"/>
    <lineage>
        <taxon>Bacteria</taxon>
        <taxon>Pseudomonadati</taxon>
        <taxon>Bacteroidota</taxon>
        <taxon>Bacteroidia</taxon>
        <taxon>Bacteroidales</taxon>
        <taxon>Bacteroidaceae</taxon>
        <taxon>Bacteroides</taxon>
    </lineage>
</organism>
<dbReference type="AlphaFoldDB" id="A0A4S2B094"/>
<name>A0A4S2B094_9BACE</name>
<sequence length="77" mass="9157">MMKKLISLFHVRVEKDTIGGINDPRHAEFADQYEKEKTIERKKIKDIRVERGRSVTKLDSFRFKSKQDGCHFLVYTI</sequence>
<reference evidence="1 2" key="1">
    <citation type="submission" date="2019-04" db="EMBL/GenBank/DDBJ databases">
        <title>Microbes associate with the intestines of laboratory mice.</title>
        <authorList>
            <person name="Navarre W."/>
            <person name="Wong E."/>
            <person name="Huang K."/>
            <person name="Tropini C."/>
            <person name="Ng K."/>
            <person name="Yu B."/>
        </authorList>
    </citation>
    <scope>NUCLEOTIDE SEQUENCE [LARGE SCALE GENOMIC DNA]</scope>
    <source>
        <strain evidence="1 2">NM69_E16B</strain>
    </source>
</reference>
<dbReference type="EMBL" id="SRYZ01000010">
    <property type="protein sequence ID" value="TGY07366.1"/>
    <property type="molecule type" value="Genomic_DNA"/>
</dbReference>
<accession>A0A4S2B094</accession>